<feature type="transmembrane region" description="Helical" evidence="1">
    <location>
        <begin position="240"/>
        <end position="258"/>
    </location>
</feature>
<keyword evidence="4" id="KW-1185">Reference proteome</keyword>
<sequence>MAGFYSARGSIMPPLPWPTFAPPLSMSVTDLNDVQKATSKTCENEGCRLLPLAFMLLGFVSLIFAAIPELDLIVSRFFWEPAAGFEFTKNSFLIAFRDANRFLPWAIIGTAMVLLIPNPLLRHLKSPPAPHKLLFVVTFFAAGPGLGVQLIKMLVKRARPRGLEEFGGSAFFTPPWEITDQCVRNCSFISGEAASAFGLLTLVVFIKPKYSTVYLVAVGTVAAAFSLNRVVFGAHFLSDAVIAWSLMFALAALLWGAFSRNAPQIDALFTSKSA</sequence>
<feature type="domain" description="Phosphatidic acid phosphatase type 2/haloperoxidase" evidence="2">
    <location>
        <begin position="139"/>
        <end position="260"/>
    </location>
</feature>
<gene>
    <name evidence="3" type="ORF">HNQ75_004645</name>
</gene>
<proteinExistence type="predicted"/>
<reference evidence="3 4" key="1">
    <citation type="submission" date="2020-08" db="EMBL/GenBank/DDBJ databases">
        <title>Genomic Encyclopedia of Type Strains, Phase IV (KMG-IV): sequencing the most valuable type-strain genomes for metagenomic binning, comparative biology and taxonomic classification.</title>
        <authorList>
            <person name="Goeker M."/>
        </authorList>
    </citation>
    <scope>NUCLEOTIDE SEQUENCE [LARGE SCALE GENOMIC DNA]</scope>
    <source>
        <strain evidence="3 4">DSM 102134</strain>
    </source>
</reference>
<comment type="caution">
    <text evidence="3">The sequence shown here is derived from an EMBL/GenBank/DDBJ whole genome shotgun (WGS) entry which is preliminary data.</text>
</comment>
<evidence type="ECO:0000313" key="4">
    <source>
        <dbReference type="Proteomes" id="UP000535501"/>
    </source>
</evidence>
<dbReference type="InterPro" id="IPR036938">
    <property type="entry name" value="PAP2/HPO_sf"/>
</dbReference>
<keyword evidence="1" id="KW-1133">Transmembrane helix</keyword>
<dbReference type="SUPFAM" id="SSF48317">
    <property type="entry name" value="Acid phosphatase/Vanadium-dependent haloperoxidase"/>
    <property type="match status" value="1"/>
</dbReference>
<evidence type="ECO:0000256" key="1">
    <source>
        <dbReference type="SAM" id="Phobius"/>
    </source>
</evidence>
<dbReference type="AlphaFoldDB" id="A0A7W9Z242"/>
<feature type="transmembrane region" description="Helical" evidence="1">
    <location>
        <begin position="133"/>
        <end position="151"/>
    </location>
</feature>
<feature type="transmembrane region" description="Helical" evidence="1">
    <location>
        <begin position="213"/>
        <end position="234"/>
    </location>
</feature>
<keyword evidence="1" id="KW-0472">Membrane</keyword>
<feature type="transmembrane region" description="Helical" evidence="1">
    <location>
        <begin position="49"/>
        <end position="67"/>
    </location>
</feature>
<organism evidence="3 4">
    <name type="scientific">Pseudorhizobium flavum</name>
    <dbReference type="NCBI Taxonomy" id="1335061"/>
    <lineage>
        <taxon>Bacteria</taxon>
        <taxon>Pseudomonadati</taxon>
        <taxon>Pseudomonadota</taxon>
        <taxon>Alphaproteobacteria</taxon>
        <taxon>Hyphomicrobiales</taxon>
        <taxon>Rhizobiaceae</taxon>
        <taxon>Rhizobium/Agrobacterium group</taxon>
        <taxon>Pseudorhizobium</taxon>
    </lineage>
</organism>
<accession>A0A7W9Z242</accession>
<name>A0A7W9Z242_9HYPH</name>
<dbReference type="Proteomes" id="UP000535501">
    <property type="component" value="Unassembled WGS sequence"/>
</dbReference>
<dbReference type="RefSeq" id="WP_152338414.1">
    <property type="nucleotide sequence ID" value="NZ_JACHEJ010000062.1"/>
</dbReference>
<feature type="transmembrane region" description="Helical" evidence="1">
    <location>
        <begin position="102"/>
        <end position="121"/>
    </location>
</feature>
<evidence type="ECO:0000313" key="3">
    <source>
        <dbReference type="EMBL" id="MBB6182649.1"/>
    </source>
</evidence>
<feature type="transmembrane region" description="Helical" evidence="1">
    <location>
        <begin position="188"/>
        <end position="206"/>
    </location>
</feature>
<keyword evidence="1" id="KW-0812">Transmembrane</keyword>
<dbReference type="Gene3D" id="1.20.144.10">
    <property type="entry name" value="Phosphatidic acid phosphatase type 2/haloperoxidase"/>
    <property type="match status" value="1"/>
</dbReference>
<dbReference type="EMBL" id="JACHEJ010000062">
    <property type="protein sequence ID" value="MBB6182649.1"/>
    <property type="molecule type" value="Genomic_DNA"/>
</dbReference>
<evidence type="ECO:0000259" key="2">
    <source>
        <dbReference type="Pfam" id="PF01569"/>
    </source>
</evidence>
<dbReference type="Pfam" id="PF01569">
    <property type="entry name" value="PAP2"/>
    <property type="match status" value="1"/>
</dbReference>
<protein>
    <submittedName>
        <fullName evidence="3">Membrane-associated phospholipid phosphatase</fullName>
    </submittedName>
</protein>
<dbReference type="InterPro" id="IPR000326">
    <property type="entry name" value="PAP2/HPO"/>
</dbReference>